<reference evidence="1 2" key="1">
    <citation type="journal article" date="2016" name="Antonie Van Leeuwenhoek">
        <title>Lysinibacillus endophyticus sp. nov., an indole-3-acetic acid producing endophytic bacterium isolated from corn root (Zea mays cv. Xinken-5).</title>
        <authorList>
            <person name="Yu J."/>
            <person name="Guan X."/>
            <person name="Liu C."/>
            <person name="Xiang W."/>
            <person name="Yu Z."/>
            <person name="Liu X."/>
            <person name="Wang G."/>
        </authorList>
    </citation>
    <scope>NUCLEOTIDE SEQUENCE [LARGE SCALE GENOMIC DNA]</scope>
    <source>
        <strain evidence="1 2">DSM 100506</strain>
    </source>
</reference>
<dbReference type="RefSeq" id="WP_121215823.1">
    <property type="nucleotide sequence ID" value="NZ_RBZN01000063.1"/>
</dbReference>
<dbReference type="EMBL" id="RBZN01000063">
    <property type="protein sequence ID" value="RKQ13460.1"/>
    <property type="molecule type" value="Genomic_DNA"/>
</dbReference>
<accession>A0A494YTN5</accession>
<comment type="caution">
    <text evidence="1">The sequence shown here is derived from an EMBL/GenBank/DDBJ whole genome shotgun (WGS) entry which is preliminary data.</text>
</comment>
<protein>
    <submittedName>
        <fullName evidence="1">Uncharacterized protein</fullName>
    </submittedName>
</protein>
<dbReference type="Proteomes" id="UP000272238">
    <property type="component" value="Unassembled WGS sequence"/>
</dbReference>
<keyword evidence="2" id="KW-1185">Reference proteome</keyword>
<evidence type="ECO:0000313" key="2">
    <source>
        <dbReference type="Proteomes" id="UP000272238"/>
    </source>
</evidence>
<dbReference type="OrthoDB" id="2454907at2"/>
<gene>
    <name evidence="1" type="ORF">D8M03_16125</name>
</gene>
<name>A0A494YTN5_9BACL</name>
<proteinExistence type="predicted"/>
<dbReference type="AlphaFoldDB" id="A0A494YTN5"/>
<evidence type="ECO:0000313" key="1">
    <source>
        <dbReference type="EMBL" id="RKQ13460.1"/>
    </source>
</evidence>
<sequence>MEVKKEIKSEVKRESFTVNTSLKEYVAVPDFKRDVQDELFKRVLEAMPKELPRINALLPIELAKLSHFDKDATLVILHAWGDGTAPLRELWSMVQSELKKHE</sequence>
<organism evidence="1 2">
    <name type="scientific">Ureibacillus endophyticus</name>
    <dbReference type="NCBI Taxonomy" id="1978490"/>
    <lineage>
        <taxon>Bacteria</taxon>
        <taxon>Bacillati</taxon>
        <taxon>Bacillota</taxon>
        <taxon>Bacilli</taxon>
        <taxon>Bacillales</taxon>
        <taxon>Caryophanaceae</taxon>
        <taxon>Ureibacillus</taxon>
    </lineage>
</organism>